<proteinExistence type="predicted"/>
<dbReference type="Proteomes" id="UP000525987">
    <property type="component" value="Unassembled WGS sequence"/>
</dbReference>
<sequence length="132" mass="14296">MKLAMVGIAALMLTGCATSSSVKEAPLSAGVSRDYEAPYPQVKRLALESVQGLNVDVTSTDETGSVYTITFTKPMSAFSWGEVGLVRVMDLEPDSRVSVVSEKRYKIQVTGTEEDEFASAVFEGIDHALDRR</sequence>
<evidence type="ECO:0000256" key="1">
    <source>
        <dbReference type="SAM" id="SignalP"/>
    </source>
</evidence>
<keyword evidence="1" id="KW-0732">Signal</keyword>
<evidence type="ECO:0000313" key="3">
    <source>
        <dbReference type="Proteomes" id="UP000525987"/>
    </source>
</evidence>
<dbReference type="AlphaFoldDB" id="A0A7W5G6G9"/>
<keyword evidence="3" id="KW-1185">Reference proteome</keyword>
<accession>A0A7W5G6G9</accession>
<comment type="caution">
    <text evidence="2">The sequence shown here is derived from an EMBL/GenBank/DDBJ whole genome shotgun (WGS) entry which is preliminary data.</text>
</comment>
<reference evidence="2 3" key="1">
    <citation type="submission" date="2020-08" db="EMBL/GenBank/DDBJ databases">
        <title>Genomic Encyclopedia of Type Strains, Phase III (KMG-III): the genomes of soil and plant-associated and newly described type strains.</title>
        <authorList>
            <person name="Whitman W."/>
        </authorList>
    </citation>
    <scope>NUCLEOTIDE SEQUENCE [LARGE SCALE GENOMIC DNA]</scope>
    <source>
        <strain evidence="2 3">CECT 5995</strain>
    </source>
</reference>
<dbReference type="RefSeq" id="WP_183388546.1">
    <property type="nucleotide sequence ID" value="NZ_JACHXM010000018.1"/>
</dbReference>
<dbReference type="PROSITE" id="PS51257">
    <property type="entry name" value="PROKAR_LIPOPROTEIN"/>
    <property type="match status" value="1"/>
</dbReference>
<dbReference type="EMBL" id="JACHXM010000018">
    <property type="protein sequence ID" value="MBB3142189.1"/>
    <property type="molecule type" value="Genomic_DNA"/>
</dbReference>
<name>A0A7W5G6G9_9GAMM</name>
<evidence type="ECO:0008006" key="4">
    <source>
        <dbReference type="Google" id="ProtNLM"/>
    </source>
</evidence>
<organism evidence="2 3">
    <name type="scientific">Halomonas organivorans</name>
    <dbReference type="NCBI Taxonomy" id="257772"/>
    <lineage>
        <taxon>Bacteria</taxon>
        <taxon>Pseudomonadati</taxon>
        <taxon>Pseudomonadota</taxon>
        <taxon>Gammaproteobacteria</taxon>
        <taxon>Oceanospirillales</taxon>
        <taxon>Halomonadaceae</taxon>
        <taxon>Halomonas</taxon>
    </lineage>
</organism>
<gene>
    <name evidence="2" type="ORF">FHR96_003076</name>
</gene>
<evidence type="ECO:0000313" key="2">
    <source>
        <dbReference type="EMBL" id="MBB3142189.1"/>
    </source>
</evidence>
<feature type="chain" id="PRO_5031282035" description="DUF3568 domain-containing protein" evidence="1">
    <location>
        <begin position="20"/>
        <end position="132"/>
    </location>
</feature>
<feature type="signal peptide" evidence="1">
    <location>
        <begin position="1"/>
        <end position="19"/>
    </location>
</feature>
<protein>
    <recommendedName>
        <fullName evidence="4">DUF3568 domain-containing protein</fullName>
    </recommendedName>
</protein>